<dbReference type="AlphaFoldDB" id="A0A7S0GP69"/>
<dbReference type="PANTHER" id="PTHR34044:SF1">
    <property type="entry name" value="NUCLEAR PROTEIN"/>
    <property type="match status" value="1"/>
</dbReference>
<dbReference type="PANTHER" id="PTHR34044">
    <property type="entry name" value="NUCLEAR PROTEIN"/>
    <property type="match status" value="1"/>
</dbReference>
<dbReference type="EMBL" id="HBEL01053051">
    <property type="protein sequence ID" value="CAD8428109.1"/>
    <property type="molecule type" value="Transcribed_RNA"/>
</dbReference>
<sequence length="178" mass="19532">MDNTQVLLFVSVTSMEAEPIDGITTVNPEGLTTATGEHAEAFAALLDGLGMKCNVVSSADYRPAMFEKLIWISTYMLVGTAKECSSVGQAQSEHTELVEKIINELIAAVSKKEGIVFSEGATKRLAAYTDVVTDFPAAVKEFEWRNQYFYDLGDEEAPTHNGLLRECKEKELIGFDLP</sequence>
<accession>A0A7S0GP69</accession>
<organism evidence="1">
    <name type="scientific">Proboscia inermis</name>
    <dbReference type="NCBI Taxonomy" id="420281"/>
    <lineage>
        <taxon>Eukaryota</taxon>
        <taxon>Sar</taxon>
        <taxon>Stramenopiles</taxon>
        <taxon>Ochrophyta</taxon>
        <taxon>Bacillariophyta</taxon>
        <taxon>Coscinodiscophyceae</taxon>
        <taxon>Rhizosoleniophycidae</taxon>
        <taxon>Rhizosoleniales</taxon>
        <taxon>Rhizosoleniaceae</taxon>
        <taxon>Proboscia</taxon>
    </lineage>
</organism>
<protein>
    <submittedName>
        <fullName evidence="1">Uncharacterized protein</fullName>
    </submittedName>
</protein>
<evidence type="ECO:0000313" key="1">
    <source>
        <dbReference type="EMBL" id="CAD8428109.1"/>
    </source>
</evidence>
<proteinExistence type="predicted"/>
<name>A0A7S0GP69_9STRA</name>
<reference evidence="1" key="1">
    <citation type="submission" date="2021-01" db="EMBL/GenBank/DDBJ databases">
        <authorList>
            <person name="Corre E."/>
            <person name="Pelletier E."/>
            <person name="Niang G."/>
            <person name="Scheremetjew M."/>
            <person name="Finn R."/>
            <person name="Kale V."/>
            <person name="Holt S."/>
            <person name="Cochrane G."/>
            <person name="Meng A."/>
            <person name="Brown T."/>
            <person name="Cohen L."/>
        </authorList>
    </citation>
    <scope>NUCLEOTIDE SEQUENCE</scope>
    <source>
        <strain evidence="1">CCAP1064/1</strain>
    </source>
</reference>
<gene>
    <name evidence="1" type="ORF">PINE0816_LOCUS24279</name>
</gene>